<gene>
    <name evidence="1" type="ordered locus">MSMEG_5294</name>
</gene>
<dbReference type="STRING" id="246196.MSMEG_5294"/>
<reference evidence="1 2" key="1">
    <citation type="submission" date="2006-10" db="EMBL/GenBank/DDBJ databases">
        <authorList>
            <person name="Fleischmann R.D."/>
            <person name="Dodson R.J."/>
            <person name="Haft D.H."/>
            <person name="Merkel J.S."/>
            <person name="Nelson W.C."/>
            <person name="Fraser C.M."/>
        </authorList>
    </citation>
    <scope>NUCLEOTIDE SEQUENCE [LARGE SCALE GENOMIC DNA]</scope>
    <source>
        <strain evidence="2">ATCC 700084 / mc(2)155</strain>
    </source>
</reference>
<evidence type="ECO:0000313" key="2">
    <source>
        <dbReference type="Proteomes" id="UP000000757"/>
    </source>
</evidence>
<dbReference type="OrthoDB" id="9969394at2"/>
<name>A0R302_MYCS2</name>
<dbReference type="PATRIC" id="fig|246196.19.peg.5164"/>
<dbReference type="KEGG" id="msb:LJ00_26170"/>
<dbReference type="AlphaFoldDB" id="A0R302"/>
<dbReference type="EMBL" id="CP000480">
    <property type="protein sequence ID" value="ABK73335.1"/>
    <property type="molecule type" value="Genomic_DNA"/>
</dbReference>
<protein>
    <submittedName>
        <fullName evidence="1">Uncharacterized protein</fullName>
    </submittedName>
</protein>
<dbReference type="KEGG" id="msm:MSMEG_5294"/>
<proteinExistence type="predicted"/>
<dbReference type="Proteomes" id="UP000000757">
    <property type="component" value="Chromosome"/>
</dbReference>
<organism evidence="1 2">
    <name type="scientific">Mycolicibacterium smegmatis (strain ATCC 700084 / mc(2)155)</name>
    <name type="common">Mycobacterium smegmatis</name>
    <dbReference type="NCBI Taxonomy" id="246196"/>
    <lineage>
        <taxon>Bacteria</taxon>
        <taxon>Bacillati</taxon>
        <taxon>Actinomycetota</taxon>
        <taxon>Actinomycetes</taxon>
        <taxon>Mycobacteriales</taxon>
        <taxon>Mycobacteriaceae</taxon>
        <taxon>Mycolicibacterium</taxon>
    </lineage>
</organism>
<accession>A0R302</accession>
<keyword evidence="2" id="KW-1185">Reference proteome</keyword>
<evidence type="ECO:0000313" key="1">
    <source>
        <dbReference type="EMBL" id="ABK73335.1"/>
    </source>
</evidence>
<sequence length="53" mass="5445">MLTTAPAAAIAGTTRLKAVRMAISFEDVAVLALSGLRDLAFPALGLASNPHPR</sequence>